<reference evidence="1 2" key="1">
    <citation type="journal article" date="2014" name="PLoS Genet.">
        <title>Analysis of the Phlebiopsis gigantea genome, transcriptome and secretome provides insight into its pioneer colonization strategies of wood.</title>
        <authorList>
            <person name="Hori C."/>
            <person name="Ishida T."/>
            <person name="Igarashi K."/>
            <person name="Samejima M."/>
            <person name="Suzuki H."/>
            <person name="Master E."/>
            <person name="Ferreira P."/>
            <person name="Ruiz-Duenas F.J."/>
            <person name="Held B."/>
            <person name="Canessa P."/>
            <person name="Larrondo L.F."/>
            <person name="Schmoll M."/>
            <person name="Druzhinina I.S."/>
            <person name="Kubicek C.P."/>
            <person name="Gaskell J.A."/>
            <person name="Kersten P."/>
            <person name="St John F."/>
            <person name="Glasner J."/>
            <person name="Sabat G."/>
            <person name="Splinter BonDurant S."/>
            <person name="Syed K."/>
            <person name="Yadav J."/>
            <person name="Mgbeahuruike A.C."/>
            <person name="Kovalchuk A."/>
            <person name="Asiegbu F.O."/>
            <person name="Lackner G."/>
            <person name="Hoffmeister D."/>
            <person name="Rencoret J."/>
            <person name="Gutierrez A."/>
            <person name="Sun H."/>
            <person name="Lindquist E."/>
            <person name="Barry K."/>
            <person name="Riley R."/>
            <person name="Grigoriev I.V."/>
            <person name="Henrissat B."/>
            <person name="Kues U."/>
            <person name="Berka R.M."/>
            <person name="Martinez A.T."/>
            <person name="Covert S.F."/>
            <person name="Blanchette R.A."/>
            <person name="Cullen D."/>
        </authorList>
    </citation>
    <scope>NUCLEOTIDE SEQUENCE [LARGE SCALE GENOMIC DNA]</scope>
    <source>
        <strain evidence="1 2">11061_1 CR5-6</strain>
    </source>
</reference>
<dbReference type="HOGENOM" id="CLU_2559052_0_0_1"/>
<evidence type="ECO:0000313" key="1">
    <source>
        <dbReference type="EMBL" id="KIP03089.1"/>
    </source>
</evidence>
<accession>A0A0C3NEM2</accession>
<name>A0A0C3NEM2_PHLG1</name>
<sequence length="82" mass="8759">MALLDDLHTTSTSQISYGIIADGKLVGNCVAQCGILNMQAATIHGIVRASVNSRACQRNRNNFFGTTMPISCVQATSQRQST</sequence>
<proteinExistence type="predicted"/>
<organism evidence="1 2">
    <name type="scientific">Phlebiopsis gigantea (strain 11061_1 CR5-6)</name>
    <name type="common">White-rot fungus</name>
    <name type="synonym">Peniophora gigantea</name>
    <dbReference type="NCBI Taxonomy" id="745531"/>
    <lineage>
        <taxon>Eukaryota</taxon>
        <taxon>Fungi</taxon>
        <taxon>Dikarya</taxon>
        <taxon>Basidiomycota</taxon>
        <taxon>Agaricomycotina</taxon>
        <taxon>Agaricomycetes</taxon>
        <taxon>Polyporales</taxon>
        <taxon>Phanerochaetaceae</taxon>
        <taxon>Phlebiopsis</taxon>
    </lineage>
</organism>
<dbReference type="Proteomes" id="UP000053257">
    <property type="component" value="Unassembled WGS sequence"/>
</dbReference>
<evidence type="ECO:0000313" key="2">
    <source>
        <dbReference type="Proteomes" id="UP000053257"/>
    </source>
</evidence>
<dbReference type="AlphaFoldDB" id="A0A0C3NEM2"/>
<gene>
    <name evidence="1" type="ORF">PHLGIDRAFT_255875</name>
</gene>
<protein>
    <submittedName>
        <fullName evidence="1">Uncharacterized protein</fullName>
    </submittedName>
</protein>
<keyword evidence="2" id="KW-1185">Reference proteome</keyword>
<dbReference type="EMBL" id="KN840634">
    <property type="protein sequence ID" value="KIP03089.1"/>
    <property type="molecule type" value="Genomic_DNA"/>
</dbReference>